<protein>
    <submittedName>
        <fullName evidence="9">ABC transporter permease</fullName>
    </submittedName>
</protein>
<sequence length="359" mass="39427">MSLLWQKISGVWQSKLGFKVSASYLLLLLAIVLLLPWLPLPFAPNHLDLDYTSVKPFSERAWASGHILGTDTLGRDLASNLLYGARTAFFIAFPVISLATLLGTALGVVAGFYHHQGAKLLRYQALFYLLAGIAFLYYSVYVPAKSIKLGLGTSPAGYALLTFFSLVIVLWIVCRFLLAKVTCFRRVWVLPADAVIMRFVESLSTVPRFVLILVLAAFLPPSVPLLSLLLIFTMWPASARLARAEMLRIKQLSYFEAALSIGSPTIRLLWHHAFPNLIGPVLIAYIFGLGGLLTLESTLSFLNIGVPGTLVSWGRTISSIRTNTAAWWLVVLPGSLLSITVLALYTCGHYLSKILTAKA</sequence>
<evidence type="ECO:0000256" key="1">
    <source>
        <dbReference type="ARBA" id="ARBA00004651"/>
    </source>
</evidence>
<evidence type="ECO:0000256" key="6">
    <source>
        <dbReference type="ARBA" id="ARBA00023136"/>
    </source>
</evidence>
<dbReference type="PANTHER" id="PTHR43386:SF1">
    <property type="entry name" value="D,D-DIPEPTIDE TRANSPORT SYSTEM PERMEASE PROTEIN DDPC-RELATED"/>
    <property type="match status" value="1"/>
</dbReference>
<dbReference type="InterPro" id="IPR035906">
    <property type="entry name" value="MetI-like_sf"/>
</dbReference>
<dbReference type="Proteomes" id="UP000266005">
    <property type="component" value="Unassembled WGS sequence"/>
</dbReference>
<dbReference type="InterPro" id="IPR050366">
    <property type="entry name" value="BP-dependent_transpt_permease"/>
</dbReference>
<dbReference type="Gene3D" id="1.10.3720.10">
    <property type="entry name" value="MetI-like"/>
    <property type="match status" value="1"/>
</dbReference>
<dbReference type="PROSITE" id="PS50928">
    <property type="entry name" value="ABC_TM1"/>
    <property type="match status" value="1"/>
</dbReference>
<dbReference type="GO" id="GO:0055085">
    <property type="term" value="P:transmembrane transport"/>
    <property type="evidence" value="ECO:0007669"/>
    <property type="project" value="InterPro"/>
</dbReference>
<dbReference type="PANTHER" id="PTHR43386">
    <property type="entry name" value="OLIGOPEPTIDE TRANSPORT SYSTEM PERMEASE PROTEIN APPC"/>
    <property type="match status" value="1"/>
</dbReference>
<comment type="subcellular location">
    <subcellularLocation>
        <location evidence="1 7">Cell membrane</location>
        <topology evidence="1 7">Multi-pass membrane protein</topology>
    </subcellularLocation>
</comment>
<gene>
    <name evidence="9" type="ORF">D1627_05015</name>
</gene>
<keyword evidence="2 7" id="KW-0813">Transport</keyword>
<evidence type="ECO:0000313" key="9">
    <source>
        <dbReference type="EMBL" id="RIJ41405.1"/>
    </source>
</evidence>
<keyword evidence="4 7" id="KW-0812">Transmembrane</keyword>
<comment type="caution">
    <text evidence="9">The sequence shown here is derived from an EMBL/GenBank/DDBJ whole genome shotgun (WGS) entry which is preliminary data.</text>
</comment>
<evidence type="ECO:0000256" key="5">
    <source>
        <dbReference type="ARBA" id="ARBA00022989"/>
    </source>
</evidence>
<dbReference type="EMBL" id="QWGE01000002">
    <property type="protein sequence ID" value="RIJ41405.1"/>
    <property type="molecule type" value="Genomic_DNA"/>
</dbReference>
<evidence type="ECO:0000256" key="4">
    <source>
        <dbReference type="ARBA" id="ARBA00022692"/>
    </source>
</evidence>
<dbReference type="AlphaFoldDB" id="A0A399SI73"/>
<dbReference type="InterPro" id="IPR000515">
    <property type="entry name" value="MetI-like"/>
</dbReference>
<feature type="transmembrane region" description="Helical" evidence="7">
    <location>
        <begin position="156"/>
        <end position="178"/>
    </location>
</feature>
<feature type="transmembrane region" description="Helical" evidence="7">
    <location>
        <begin position="21"/>
        <end position="40"/>
    </location>
</feature>
<evidence type="ECO:0000256" key="2">
    <source>
        <dbReference type="ARBA" id="ARBA00022448"/>
    </source>
</evidence>
<dbReference type="Pfam" id="PF00528">
    <property type="entry name" value="BPD_transp_1"/>
    <property type="match status" value="1"/>
</dbReference>
<evidence type="ECO:0000256" key="3">
    <source>
        <dbReference type="ARBA" id="ARBA00022475"/>
    </source>
</evidence>
<evidence type="ECO:0000313" key="10">
    <source>
        <dbReference type="Proteomes" id="UP000266005"/>
    </source>
</evidence>
<feature type="domain" description="ABC transmembrane type-1" evidence="8">
    <location>
        <begin position="157"/>
        <end position="348"/>
    </location>
</feature>
<dbReference type="SUPFAM" id="SSF161098">
    <property type="entry name" value="MetI-like"/>
    <property type="match status" value="1"/>
</dbReference>
<feature type="transmembrane region" description="Helical" evidence="7">
    <location>
        <begin position="325"/>
        <end position="345"/>
    </location>
</feature>
<feature type="transmembrane region" description="Helical" evidence="7">
    <location>
        <begin position="282"/>
        <end position="305"/>
    </location>
</feature>
<feature type="transmembrane region" description="Helical" evidence="7">
    <location>
        <begin position="125"/>
        <end position="144"/>
    </location>
</feature>
<keyword evidence="5 7" id="KW-1133">Transmembrane helix</keyword>
<accession>A0A399SI73</accession>
<comment type="similarity">
    <text evidence="7">Belongs to the binding-protein-dependent transport system permease family.</text>
</comment>
<evidence type="ECO:0000256" key="7">
    <source>
        <dbReference type="RuleBase" id="RU363032"/>
    </source>
</evidence>
<dbReference type="OrthoDB" id="9783218at2"/>
<proteinExistence type="inferred from homology"/>
<dbReference type="GO" id="GO:0005886">
    <property type="term" value="C:plasma membrane"/>
    <property type="evidence" value="ECO:0007669"/>
    <property type="project" value="UniProtKB-SubCell"/>
</dbReference>
<feature type="transmembrane region" description="Helical" evidence="7">
    <location>
        <begin position="88"/>
        <end position="113"/>
    </location>
</feature>
<organism evidence="9 10">
    <name type="scientific">Pontibacter oryzae</name>
    <dbReference type="NCBI Taxonomy" id="2304593"/>
    <lineage>
        <taxon>Bacteria</taxon>
        <taxon>Pseudomonadati</taxon>
        <taxon>Bacteroidota</taxon>
        <taxon>Cytophagia</taxon>
        <taxon>Cytophagales</taxon>
        <taxon>Hymenobacteraceae</taxon>
        <taxon>Pontibacter</taxon>
    </lineage>
</organism>
<reference evidence="10" key="1">
    <citation type="submission" date="2018-08" db="EMBL/GenBank/DDBJ databases">
        <title>Mucilaginibacter sp. MYSH2.</title>
        <authorList>
            <person name="Seo T."/>
        </authorList>
    </citation>
    <scope>NUCLEOTIDE SEQUENCE [LARGE SCALE GENOMIC DNA]</scope>
    <source>
        <strain evidence="10">KIRAN</strain>
    </source>
</reference>
<dbReference type="RefSeq" id="WP_119431155.1">
    <property type="nucleotide sequence ID" value="NZ_QWGE01000002.1"/>
</dbReference>
<evidence type="ECO:0000259" key="8">
    <source>
        <dbReference type="PROSITE" id="PS50928"/>
    </source>
</evidence>
<keyword evidence="10" id="KW-1185">Reference proteome</keyword>
<dbReference type="CDD" id="cd06261">
    <property type="entry name" value="TM_PBP2"/>
    <property type="match status" value="1"/>
</dbReference>
<keyword evidence="3" id="KW-1003">Cell membrane</keyword>
<keyword evidence="6 7" id="KW-0472">Membrane</keyword>
<feature type="transmembrane region" description="Helical" evidence="7">
    <location>
        <begin position="209"/>
        <end position="232"/>
    </location>
</feature>
<name>A0A399SI73_9BACT</name>